<name>A0A7J5E2C0_NOCSI</name>
<gene>
    <name evidence="1" type="ORF">F9L07_11655</name>
</gene>
<evidence type="ECO:0000313" key="1">
    <source>
        <dbReference type="EMBL" id="KAB2812420.1"/>
    </source>
</evidence>
<accession>A0A7J5E2C0</accession>
<dbReference type="AlphaFoldDB" id="A0A7J5E2C0"/>
<organism evidence="1 2">
    <name type="scientific">Nocardioides simplex</name>
    <name type="common">Arthrobacter simplex</name>
    <dbReference type="NCBI Taxonomy" id="2045"/>
    <lineage>
        <taxon>Bacteria</taxon>
        <taxon>Bacillati</taxon>
        <taxon>Actinomycetota</taxon>
        <taxon>Actinomycetes</taxon>
        <taxon>Propionibacteriales</taxon>
        <taxon>Nocardioidaceae</taxon>
        <taxon>Pimelobacter</taxon>
    </lineage>
</organism>
<evidence type="ECO:0000313" key="2">
    <source>
        <dbReference type="Proteomes" id="UP000449906"/>
    </source>
</evidence>
<dbReference type="EMBL" id="WBVM01000001">
    <property type="protein sequence ID" value="KAB2812420.1"/>
    <property type="molecule type" value="Genomic_DNA"/>
</dbReference>
<dbReference type="RefSeq" id="WP_151579790.1">
    <property type="nucleotide sequence ID" value="NZ_JBIWND010000001.1"/>
</dbReference>
<proteinExistence type="predicted"/>
<protein>
    <submittedName>
        <fullName evidence="1">Uncharacterized protein</fullName>
    </submittedName>
</protein>
<dbReference type="Proteomes" id="UP000449906">
    <property type="component" value="Unassembled WGS sequence"/>
</dbReference>
<comment type="caution">
    <text evidence="1">The sequence shown here is derived from an EMBL/GenBank/DDBJ whole genome shotgun (WGS) entry which is preliminary data.</text>
</comment>
<sequence>MPLTLTRLRRSLGRLLAVRDDGSPPRGEGSGTQALHVVPLTVRARTADAADLRVLLEARLSSPFPDLPDDDLERITLALVVPATADWVRRQDLAVLDAGLGPRLLEVEDAVRAPLRSLGAELLAVDVIACEHLLASPSAEPDEGGRPDGRR</sequence>
<reference evidence="1 2" key="1">
    <citation type="submission" date="2019-09" db="EMBL/GenBank/DDBJ databases">
        <title>Pimelobacter sp. isolated from Paulinella.</title>
        <authorList>
            <person name="Jeong S.E."/>
        </authorList>
    </citation>
    <scope>NUCLEOTIDE SEQUENCE [LARGE SCALE GENOMIC DNA]</scope>
    <source>
        <strain evidence="1 2">Pch-N</strain>
    </source>
</reference>